<feature type="domain" description="EamA" evidence="7">
    <location>
        <begin position="6"/>
        <end position="145"/>
    </location>
</feature>
<evidence type="ECO:0000313" key="8">
    <source>
        <dbReference type="EMBL" id="TLV03097.1"/>
    </source>
</evidence>
<comment type="similarity">
    <text evidence="2">Belongs to the EamA transporter family.</text>
</comment>
<dbReference type="PANTHER" id="PTHR32322:SF2">
    <property type="entry name" value="EAMA DOMAIN-CONTAINING PROTEIN"/>
    <property type="match status" value="1"/>
</dbReference>
<dbReference type="EMBL" id="VCEJ01000002">
    <property type="protein sequence ID" value="TLV03097.1"/>
    <property type="molecule type" value="Genomic_DNA"/>
</dbReference>
<accession>A0A5R9L3Y8</accession>
<feature type="transmembrane region" description="Helical" evidence="6">
    <location>
        <begin position="188"/>
        <end position="208"/>
    </location>
</feature>
<feature type="transmembrane region" description="Helical" evidence="6">
    <location>
        <begin position="223"/>
        <end position="243"/>
    </location>
</feature>
<comment type="subcellular location">
    <subcellularLocation>
        <location evidence="1">Membrane</location>
        <topology evidence="1">Multi-pass membrane protein</topology>
    </subcellularLocation>
</comment>
<keyword evidence="9" id="KW-1185">Reference proteome</keyword>
<reference evidence="8 9" key="1">
    <citation type="submission" date="2019-05" db="EMBL/GenBank/DDBJ databases">
        <authorList>
            <person name="Qu J.-H."/>
        </authorList>
    </citation>
    <scope>NUCLEOTIDE SEQUENCE [LARGE SCALE GENOMIC DNA]</scope>
    <source>
        <strain evidence="8 9">T17</strain>
    </source>
</reference>
<dbReference type="GO" id="GO:0016020">
    <property type="term" value="C:membrane"/>
    <property type="evidence" value="ECO:0007669"/>
    <property type="project" value="UniProtKB-SubCell"/>
</dbReference>
<evidence type="ECO:0000256" key="6">
    <source>
        <dbReference type="SAM" id="Phobius"/>
    </source>
</evidence>
<gene>
    <name evidence="8" type="ORF">FEN17_05655</name>
</gene>
<feature type="transmembrane region" description="Helical" evidence="6">
    <location>
        <begin position="103"/>
        <end position="121"/>
    </location>
</feature>
<dbReference type="InterPro" id="IPR000620">
    <property type="entry name" value="EamA_dom"/>
</dbReference>
<keyword evidence="3 6" id="KW-0812">Transmembrane</keyword>
<feature type="transmembrane region" description="Helical" evidence="6">
    <location>
        <begin position="255"/>
        <end position="272"/>
    </location>
</feature>
<name>A0A5R9L3Y8_9BACT</name>
<feature type="transmembrane region" description="Helical" evidence="6">
    <location>
        <begin position="76"/>
        <end position="97"/>
    </location>
</feature>
<evidence type="ECO:0000256" key="2">
    <source>
        <dbReference type="ARBA" id="ARBA00007362"/>
    </source>
</evidence>
<dbReference type="InterPro" id="IPR037185">
    <property type="entry name" value="EmrE-like"/>
</dbReference>
<evidence type="ECO:0000313" key="9">
    <source>
        <dbReference type="Proteomes" id="UP000306402"/>
    </source>
</evidence>
<keyword evidence="4 6" id="KW-1133">Transmembrane helix</keyword>
<dbReference type="PANTHER" id="PTHR32322">
    <property type="entry name" value="INNER MEMBRANE TRANSPORTER"/>
    <property type="match status" value="1"/>
</dbReference>
<evidence type="ECO:0000256" key="5">
    <source>
        <dbReference type="ARBA" id="ARBA00023136"/>
    </source>
</evidence>
<protein>
    <submittedName>
        <fullName evidence="8">EamA family transporter</fullName>
    </submittedName>
</protein>
<evidence type="ECO:0000256" key="1">
    <source>
        <dbReference type="ARBA" id="ARBA00004141"/>
    </source>
</evidence>
<dbReference type="Pfam" id="PF00892">
    <property type="entry name" value="EamA"/>
    <property type="match status" value="2"/>
</dbReference>
<evidence type="ECO:0000259" key="7">
    <source>
        <dbReference type="Pfam" id="PF00892"/>
    </source>
</evidence>
<evidence type="ECO:0000256" key="3">
    <source>
        <dbReference type="ARBA" id="ARBA00022692"/>
    </source>
</evidence>
<feature type="transmembrane region" description="Helical" evidence="6">
    <location>
        <begin position="278"/>
        <end position="298"/>
    </location>
</feature>
<dbReference type="SUPFAM" id="SSF103481">
    <property type="entry name" value="Multidrug resistance efflux transporter EmrE"/>
    <property type="match status" value="2"/>
</dbReference>
<feature type="transmembrane region" description="Helical" evidence="6">
    <location>
        <begin position="128"/>
        <end position="145"/>
    </location>
</feature>
<organism evidence="8 9">
    <name type="scientific">Dyadobacter luticola</name>
    <dbReference type="NCBI Taxonomy" id="1979387"/>
    <lineage>
        <taxon>Bacteria</taxon>
        <taxon>Pseudomonadati</taxon>
        <taxon>Bacteroidota</taxon>
        <taxon>Cytophagia</taxon>
        <taxon>Cytophagales</taxon>
        <taxon>Spirosomataceae</taxon>
        <taxon>Dyadobacter</taxon>
    </lineage>
</organism>
<dbReference type="InterPro" id="IPR050638">
    <property type="entry name" value="AA-Vitamin_Transporters"/>
</dbReference>
<dbReference type="Proteomes" id="UP000306402">
    <property type="component" value="Unassembled WGS sequence"/>
</dbReference>
<sequence length="315" mass="34475">MNAITKAYIALGLVCFFWGTTFIAARIGVSGYPAFFFMGCRNFTAGLVLLTIISVKKKTFPSIFTDIRWPDVRAQIIPGLLMICLGTGVVGWSVQFIPSGLAALIYCSVPILTIAINTTFLKGERINSRIAIGMLLGVAGIFLIFRGNLNYIQDPQSLKGVIIALASCFFWCFGGLYTKIYVPKTDSFFNAAIQMMAGGLGLFVLSLISEDWAHLPVIGTKSLLALLYLIFFGSILAFGSFVYAMDRLPAGLVSIYAYINPLVALTLGFLILDEKISWMTLLAFGVTVSGVFLVNMGYRLEKRKLEEATISVNHD</sequence>
<dbReference type="RefSeq" id="WP_138364304.1">
    <property type="nucleotide sequence ID" value="NZ_VCEJ01000002.1"/>
</dbReference>
<comment type="caution">
    <text evidence="8">The sequence shown here is derived from an EMBL/GenBank/DDBJ whole genome shotgun (WGS) entry which is preliminary data.</text>
</comment>
<proteinExistence type="inferred from homology"/>
<feature type="transmembrane region" description="Helical" evidence="6">
    <location>
        <begin position="35"/>
        <end position="55"/>
    </location>
</feature>
<keyword evidence="5 6" id="KW-0472">Membrane</keyword>
<feature type="transmembrane region" description="Helical" evidence="6">
    <location>
        <begin position="157"/>
        <end position="176"/>
    </location>
</feature>
<feature type="domain" description="EamA" evidence="7">
    <location>
        <begin position="159"/>
        <end position="295"/>
    </location>
</feature>
<evidence type="ECO:0000256" key="4">
    <source>
        <dbReference type="ARBA" id="ARBA00022989"/>
    </source>
</evidence>
<dbReference type="OrthoDB" id="9812547at2"/>
<dbReference type="AlphaFoldDB" id="A0A5R9L3Y8"/>
<feature type="transmembrane region" description="Helical" evidence="6">
    <location>
        <begin position="7"/>
        <end position="29"/>
    </location>
</feature>